<reference evidence="7" key="1">
    <citation type="submission" date="2022-11" db="UniProtKB">
        <authorList>
            <consortium name="WormBaseParasite"/>
        </authorList>
    </citation>
    <scope>IDENTIFICATION</scope>
</reference>
<dbReference type="InterPro" id="IPR038765">
    <property type="entry name" value="Papain-like_cys_pep_sf"/>
</dbReference>
<dbReference type="GO" id="GO:0005634">
    <property type="term" value="C:nucleus"/>
    <property type="evidence" value="ECO:0007669"/>
    <property type="project" value="TreeGrafter"/>
</dbReference>
<keyword evidence="4" id="KW-0788">Thiol protease</keyword>
<dbReference type="PANTHER" id="PTHR12606">
    <property type="entry name" value="SENTRIN/SUMO-SPECIFIC PROTEASE"/>
    <property type="match status" value="1"/>
</dbReference>
<keyword evidence="6" id="KW-1185">Reference proteome</keyword>
<sequence>MASTQLVHSQRIGTKTVPLTLTEDSLGCYTWTKRGRTVTLADGSEQVYLNCAGCRAVVDKKGARKQPIKTLKFNLMTNEFTESVEGYNHLAKCVPKVLSQVKGVNVRRSIQAEMATGIKEKPASARVRIDNRVLSEYGRNKDFATIRSAACGNVRATQEGLARAKRKKFPNIRTYKELLAKENQAMHFTLRGMNAKFGDEHFEEKLLLYGDEDLLLFGSPGQLNLLRNCENIICDGTYKYAPDGSLQIYRIFGLVRGSHSTPLVTVLLRGKRKKSTSELKEALDKLGRMKMKYANFDAESGAYGSFSQIFSDVLVRICSFHAKQGLFRKVMFVDSIIINVSEDMIDGTIEDEAMDVNELKIEVITLDETIDPIAEEDPLEEVCIKKFQIAITKQHAMKKRYAADDPLSGLTVVDLSNWLCFCPKDIPEQKNGFDCGVFICKFAECVSRGGQFDFTQQQMAGIRKEMAKEILGGELF</sequence>
<dbReference type="Gene3D" id="1.10.418.20">
    <property type="match status" value="1"/>
</dbReference>
<dbReference type="GO" id="GO:0016926">
    <property type="term" value="P:protein desumoylation"/>
    <property type="evidence" value="ECO:0007669"/>
    <property type="project" value="TreeGrafter"/>
</dbReference>
<dbReference type="PANTHER" id="PTHR12606:SF141">
    <property type="entry name" value="GH15225P-RELATED"/>
    <property type="match status" value="1"/>
</dbReference>
<evidence type="ECO:0000256" key="1">
    <source>
        <dbReference type="ARBA" id="ARBA00005234"/>
    </source>
</evidence>
<keyword evidence="2" id="KW-0645">Protease</keyword>
<evidence type="ECO:0000259" key="5">
    <source>
        <dbReference type="Pfam" id="PF02902"/>
    </source>
</evidence>
<protein>
    <submittedName>
        <fullName evidence="7">Ubiquitin-like protease family profile domain-containing protein</fullName>
    </submittedName>
</protein>
<evidence type="ECO:0000313" key="6">
    <source>
        <dbReference type="Proteomes" id="UP000887574"/>
    </source>
</evidence>
<feature type="domain" description="Ubiquitin-like protease family profile" evidence="5">
    <location>
        <begin position="403"/>
        <end position="470"/>
    </location>
</feature>
<accession>A0A915DMA2</accession>
<dbReference type="GO" id="GO:0016929">
    <property type="term" value="F:deSUMOylase activity"/>
    <property type="evidence" value="ECO:0007669"/>
    <property type="project" value="TreeGrafter"/>
</dbReference>
<evidence type="ECO:0000256" key="2">
    <source>
        <dbReference type="ARBA" id="ARBA00022670"/>
    </source>
</evidence>
<dbReference type="InterPro" id="IPR003653">
    <property type="entry name" value="Peptidase_C48_C"/>
</dbReference>
<evidence type="ECO:0000256" key="4">
    <source>
        <dbReference type="ARBA" id="ARBA00022807"/>
    </source>
</evidence>
<dbReference type="WBParaSite" id="jg21570">
    <property type="protein sequence ID" value="jg21570"/>
    <property type="gene ID" value="jg21570"/>
</dbReference>
<comment type="similarity">
    <text evidence="1">Belongs to the peptidase C48 family.</text>
</comment>
<organism evidence="6 7">
    <name type="scientific">Ditylenchus dipsaci</name>
    <dbReference type="NCBI Taxonomy" id="166011"/>
    <lineage>
        <taxon>Eukaryota</taxon>
        <taxon>Metazoa</taxon>
        <taxon>Ecdysozoa</taxon>
        <taxon>Nematoda</taxon>
        <taxon>Chromadorea</taxon>
        <taxon>Rhabditida</taxon>
        <taxon>Tylenchina</taxon>
        <taxon>Tylenchomorpha</taxon>
        <taxon>Sphaerularioidea</taxon>
        <taxon>Anguinidae</taxon>
        <taxon>Anguininae</taxon>
        <taxon>Ditylenchus</taxon>
    </lineage>
</organism>
<dbReference type="GO" id="GO:0006508">
    <property type="term" value="P:proteolysis"/>
    <property type="evidence" value="ECO:0007669"/>
    <property type="project" value="UniProtKB-KW"/>
</dbReference>
<keyword evidence="3" id="KW-0378">Hydrolase</keyword>
<dbReference type="Pfam" id="PF02902">
    <property type="entry name" value="Peptidase_C48"/>
    <property type="match status" value="1"/>
</dbReference>
<name>A0A915DMA2_9BILA</name>
<dbReference type="AlphaFoldDB" id="A0A915DMA2"/>
<proteinExistence type="inferred from homology"/>
<evidence type="ECO:0000256" key="3">
    <source>
        <dbReference type="ARBA" id="ARBA00022801"/>
    </source>
</evidence>
<evidence type="ECO:0000313" key="7">
    <source>
        <dbReference type="WBParaSite" id="jg21570"/>
    </source>
</evidence>
<dbReference type="Proteomes" id="UP000887574">
    <property type="component" value="Unplaced"/>
</dbReference>
<dbReference type="SUPFAM" id="SSF54001">
    <property type="entry name" value="Cysteine proteinases"/>
    <property type="match status" value="1"/>
</dbReference>